<proteinExistence type="predicted"/>
<accession>A0AA35KEP8</accession>
<dbReference type="Proteomes" id="UP001178461">
    <property type="component" value="Chromosome 5"/>
</dbReference>
<sequence>MALPLQQSHRKFRREQLFVGLGHWALLNKTGCLLLMGQRVNVASNVVAPAELRRRMKSLRNCCRCL</sequence>
<protein>
    <submittedName>
        <fullName evidence="1">Uncharacterized protein</fullName>
    </submittedName>
</protein>
<gene>
    <name evidence="1" type="ORF">PODLI_1B005091</name>
</gene>
<dbReference type="AlphaFoldDB" id="A0AA35KEP8"/>
<organism evidence="1 2">
    <name type="scientific">Podarcis lilfordi</name>
    <name type="common">Lilford's wall lizard</name>
    <dbReference type="NCBI Taxonomy" id="74358"/>
    <lineage>
        <taxon>Eukaryota</taxon>
        <taxon>Metazoa</taxon>
        <taxon>Chordata</taxon>
        <taxon>Craniata</taxon>
        <taxon>Vertebrata</taxon>
        <taxon>Euteleostomi</taxon>
        <taxon>Lepidosauria</taxon>
        <taxon>Squamata</taxon>
        <taxon>Bifurcata</taxon>
        <taxon>Unidentata</taxon>
        <taxon>Episquamata</taxon>
        <taxon>Laterata</taxon>
        <taxon>Lacertibaenia</taxon>
        <taxon>Lacertidae</taxon>
        <taxon>Podarcis</taxon>
    </lineage>
</organism>
<dbReference type="EMBL" id="OX395130">
    <property type="protein sequence ID" value="CAI5776082.1"/>
    <property type="molecule type" value="Genomic_DNA"/>
</dbReference>
<name>A0AA35KEP8_9SAUR</name>
<reference evidence="1" key="1">
    <citation type="submission" date="2022-12" db="EMBL/GenBank/DDBJ databases">
        <authorList>
            <person name="Alioto T."/>
            <person name="Alioto T."/>
            <person name="Gomez Garrido J."/>
        </authorList>
    </citation>
    <scope>NUCLEOTIDE SEQUENCE</scope>
</reference>
<evidence type="ECO:0000313" key="1">
    <source>
        <dbReference type="EMBL" id="CAI5776082.1"/>
    </source>
</evidence>
<keyword evidence="2" id="KW-1185">Reference proteome</keyword>
<evidence type="ECO:0000313" key="2">
    <source>
        <dbReference type="Proteomes" id="UP001178461"/>
    </source>
</evidence>